<dbReference type="KEGG" id="pcor:KS4_11060"/>
<dbReference type="PANTHER" id="PTHR43133:SF25">
    <property type="entry name" value="RNA POLYMERASE SIGMA FACTOR RFAY-RELATED"/>
    <property type="match status" value="1"/>
</dbReference>
<dbReference type="Proteomes" id="UP000317369">
    <property type="component" value="Chromosome"/>
</dbReference>
<evidence type="ECO:0000256" key="2">
    <source>
        <dbReference type="ARBA" id="ARBA00023015"/>
    </source>
</evidence>
<feature type="domain" description="RNA polymerase sigma-70 region 2" evidence="5">
    <location>
        <begin position="56"/>
        <end position="118"/>
    </location>
</feature>
<evidence type="ECO:0000313" key="8">
    <source>
        <dbReference type="Proteomes" id="UP000317369"/>
    </source>
</evidence>
<feature type="domain" description="RNA polymerase sigma factor 70 region 4 type 2" evidence="6">
    <location>
        <begin position="161"/>
        <end position="211"/>
    </location>
</feature>
<keyword evidence="2" id="KW-0805">Transcription regulation</keyword>
<dbReference type="OrthoDB" id="273082at2"/>
<dbReference type="Pfam" id="PF08281">
    <property type="entry name" value="Sigma70_r4_2"/>
    <property type="match status" value="1"/>
</dbReference>
<accession>A0A517YS65</accession>
<evidence type="ECO:0000256" key="3">
    <source>
        <dbReference type="ARBA" id="ARBA00023082"/>
    </source>
</evidence>
<dbReference type="InterPro" id="IPR039425">
    <property type="entry name" value="RNA_pol_sigma-70-like"/>
</dbReference>
<proteinExistence type="inferred from homology"/>
<dbReference type="InterPro" id="IPR036388">
    <property type="entry name" value="WH-like_DNA-bd_sf"/>
</dbReference>
<name>A0A517YS65_9BACT</name>
<evidence type="ECO:0000313" key="7">
    <source>
        <dbReference type="EMBL" id="QDU33065.1"/>
    </source>
</evidence>
<reference evidence="7 8" key="1">
    <citation type="submission" date="2019-02" db="EMBL/GenBank/DDBJ databases">
        <title>Deep-cultivation of Planctomycetes and their phenomic and genomic characterization uncovers novel biology.</title>
        <authorList>
            <person name="Wiegand S."/>
            <person name="Jogler M."/>
            <person name="Boedeker C."/>
            <person name="Pinto D."/>
            <person name="Vollmers J."/>
            <person name="Rivas-Marin E."/>
            <person name="Kohn T."/>
            <person name="Peeters S.H."/>
            <person name="Heuer A."/>
            <person name="Rast P."/>
            <person name="Oberbeckmann S."/>
            <person name="Bunk B."/>
            <person name="Jeske O."/>
            <person name="Meyerdierks A."/>
            <person name="Storesund J.E."/>
            <person name="Kallscheuer N."/>
            <person name="Luecker S."/>
            <person name="Lage O.M."/>
            <person name="Pohl T."/>
            <person name="Merkel B.J."/>
            <person name="Hornburger P."/>
            <person name="Mueller R.-W."/>
            <person name="Bruemmer F."/>
            <person name="Labrenz M."/>
            <person name="Spormann A.M."/>
            <person name="Op den Camp H."/>
            <person name="Overmann J."/>
            <person name="Amann R."/>
            <person name="Jetten M.S.M."/>
            <person name="Mascher T."/>
            <person name="Medema M.H."/>
            <person name="Devos D.P."/>
            <person name="Kaster A.-K."/>
            <person name="Ovreas L."/>
            <person name="Rohde M."/>
            <person name="Galperin M.Y."/>
            <person name="Jogler C."/>
        </authorList>
    </citation>
    <scope>NUCLEOTIDE SEQUENCE [LARGE SCALE GENOMIC DNA]</scope>
    <source>
        <strain evidence="7 8">KS4</strain>
    </source>
</reference>
<comment type="similarity">
    <text evidence="1">Belongs to the sigma-70 factor family. ECF subfamily.</text>
</comment>
<sequence length="240" mass="27831">MIPSDKIGYFFRNSIELVNQFLQTMRYVHMFKIDTKSSEHAESLKKQFENHLKPQLPSLLRVATYMTHNHAQAEDLVQEAALRAQKSFKRFKLDTNFQAWLFTILKNAHIDMLRREKKFKNNVSIHATQENNLSAPTESEAFFMQEDSPELILNRFEDQVVIDALKKIPLNIRLTLLLVDVEQLNHADAASALNVPVGTIKSRTHRGRAMLRNLLYQYAIENNIASKHTSPNNQRTEVML</sequence>
<protein>
    <submittedName>
        <fullName evidence="7">ECF RNA polymerase sigma factor SigH</fullName>
    </submittedName>
</protein>
<dbReference type="NCBIfam" id="TIGR02937">
    <property type="entry name" value="sigma70-ECF"/>
    <property type="match status" value="1"/>
</dbReference>
<evidence type="ECO:0000259" key="5">
    <source>
        <dbReference type="Pfam" id="PF04542"/>
    </source>
</evidence>
<organism evidence="7 8">
    <name type="scientific">Poriferisphaera corsica</name>
    <dbReference type="NCBI Taxonomy" id="2528020"/>
    <lineage>
        <taxon>Bacteria</taxon>
        <taxon>Pseudomonadati</taxon>
        <taxon>Planctomycetota</taxon>
        <taxon>Phycisphaerae</taxon>
        <taxon>Phycisphaerales</taxon>
        <taxon>Phycisphaeraceae</taxon>
        <taxon>Poriferisphaera</taxon>
    </lineage>
</organism>
<gene>
    <name evidence="7" type="primary">sigH_2</name>
    <name evidence="7" type="ORF">KS4_11060</name>
</gene>
<dbReference type="InterPro" id="IPR013324">
    <property type="entry name" value="RNA_pol_sigma_r3/r4-like"/>
</dbReference>
<dbReference type="GO" id="GO:0016987">
    <property type="term" value="F:sigma factor activity"/>
    <property type="evidence" value="ECO:0007669"/>
    <property type="project" value="UniProtKB-KW"/>
</dbReference>
<dbReference type="PANTHER" id="PTHR43133">
    <property type="entry name" value="RNA POLYMERASE ECF-TYPE SIGMA FACTO"/>
    <property type="match status" value="1"/>
</dbReference>
<keyword evidence="4" id="KW-0804">Transcription</keyword>
<dbReference type="InterPro" id="IPR014284">
    <property type="entry name" value="RNA_pol_sigma-70_dom"/>
</dbReference>
<dbReference type="Pfam" id="PF04542">
    <property type="entry name" value="Sigma70_r2"/>
    <property type="match status" value="1"/>
</dbReference>
<keyword evidence="3" id="KW-0731">Sigma factor</keyword>
<dbReference type="GO" id="GO:0003677">
    <property type="term" value="F:DNA binding"/>
    <property type="evidence" value="ECO:0007669"/>
    <property type="project" value="InterPro"/>
</dbReference>
<dbReference type="CDD" id="cd06171">
    <property type="entry name" value="Sigma70_r4"/>
    <property type="match status" value="1"/>
</dbReference>
<keyword evidence="8" id="KW-1185">Reference proteome</keyword>
<dbReference type="Gene3D" id="1.10.10.10">
    <property type="entry name" value="Winged helix-like DNA-binding domain superfamily/Winged helix DNA-binding domain"/>
    <property type="match status" value="1"/>
</dbReference>
<dbReference type="AlphaFoldDB" id="A0A517YS65"/>
<evidence type="ECO:0000256" key="1">
    <source>
        <dbReference type="ARBA" id="ARBA00010641"/>
    </source>
</evidence>
<dbReference type="InterPro" id="IPR007627">
    <property type="entry name" value="RNA_pol_sigma70_r2"/>
</dbReference>
<dbReference type="InterPro" id="IPR013249">
    <property type="entry name" value="RNA_pol_sigma70_r4_t2"/>
</dbReference>
<dbReference type="Gene3D" id="1.10.1740.10">
    <property type="match status" value="1"/>
</dbReference>
<dbReference type="EMBL" id="CP036425">
    <property type="protein sequence ID" value="QDU33065.1"/>
    <property type="molecule type" value="Genomic_DNA"/>
</dbReference>
<dbReference type="GO" id="GO:0006352">
    <property type="term" value="P:DNA-templated transcription initiation"/>
    <property type="evidence" value="ECO:0007669"/>
    <property type="project" value="InterPro"/>
</dbReference>
<evidence type="ECO:0000259" key="6">
    <source>
        <dbReference type="Pfam" id="PF08281"/>
    </source>
</evidence>
<dbReference type="SUPFAM" id="SSF88946">
    <property type="entry name" value="Sigma2 domain of RNA polymerase sigma factors"/>
    <property type="match status" value="1"/>
</dbReference>
<dbReference type="InterPro" id="IPR013325">
    <property type="entry name" value="RNA_pol_sigma_r2"/>
</dbReference>
<dbReference type="SUPFAM" id="SSF88659">
    <property type="entry name" value="Sigma3 and sigma4 domains of RNA polymerase sigma factors"/>
    <property type="match status" value="1"/>
</dbReference>
<evidence type="ECO:0000256" key="4">
    <source>
        <dbReference type="ARBA" id="ARBA00023163"/>
    </source>
</evidence>